<evidence type="ECO:0000256" key="3">
    <source>
        <dbReference type="SAM" id="SignalP"/>
    </source>
</evidence>
<dbReference type="SUPFAM" id="SSF53474">
    <property type="entry name" value="alpha/beta-Hydrolases"/>
    <property type="match status" value="1"/>
</dbReference>
<dbReference type="PANTHER" id="PTHR48081:SF13">
    <property type="entry name" value="ALPHA_BETA HYDROLASE"/>
    <property type="match status" value="1"/>
</dbReference>
<dbReference type="InterPro" id="IPR050300">
    <property type="entry name" value="GDXG_lipolytic_enzyme"/>
</dbReference>
<dbReference type="InterPro" id="IPR029058">
    <property type="entry name" value="AB_hydrolase_fold"/>
</dbReference>
<keyword evidence="6" id="KW-1185">Reference proteome</keyword>
<protein>
    <submittedName>
        <fullName evidence="5">Alpha/beta hydrolase fold</fullName>
    </submittedName>
</protein>
<keyword evidence="1 5" id="KW-0378">Hydrolase</keyword>
<organism evidence="5 6">
    <name type="scientific">Vibrio xiamenensis</name>
    <dbReference type="NCBI Taxonomy" id="861298"/>
    <lineage>
        <taxon>Bacteria</taxon>
        <taxon>Pseudomonadati</taxon>
        <taxon>Pseudomonadota</taxon>
        <taxon>Gammaproteobacteria</taxon>
        <taxon>Vibrionales</taxon>
        <taxon>Vibrionaceae</taxon>
        <taxon>Vibrio</taxon>
    </lineage>
</organism>
<evidence type="ECO:0000256" key="1">
    <source>
        <dbReference type="ARBA" id="ARBA00022801"/>
    </source>
</evidence>
<name>A0A1G8DIV9_9VIBR</name>
<reference evidence="5 6" key="1">
    <citation type="submission" date="2016-10" db="EMBL/GenBank/DDBJ databases">
        <authorList>
            <person name="de Groot N.N."/>
        </authorList>
    </citation>
    <scope>NUCLEOTIDE SEQUENCE [LARGE SCALE GENOMIC DNA]</scope>
    <source>
        <strain evidence="5 6">CGMCC 1.10228</strain>
    </source>
</reference>
<dbReference type="AlphaFoldDB" id="A0A1G8DIV9"/>
<feature type="chain" id="PRO_5011586082" evidence="3">
    <location>
        <begin position="24"/>
        <end position="344"/>
    </location>
</feature>
<feature type="signal peptide" evidence="3">
    <location>
        <begin position="1"/>
        <end position="23"/>
    </location>
</feature>
<sequence>MKSTLTTLMSSVVIGGVSMAAQAADNTELHGYTEGAEVMAAVTPTQDKLNSISGIIYSQIKQPLKYRQLRMSVIYPQNNDLKPAIVYFPGGGFISAEHDKYLQMRVKLAEAGYVVAAAEYRTVPDTFPAQVEDGKAAVRYLRAHAEQFGIDPERIGVLGDSAGGYMSQIVATTNGETQYDKGDFLNQSSDVQAAVTIYGISNLANIGEGFSEQVQQVHASPAVTEALIVNGPAFATSKGSSVLDTPEKTREASPIGHVDGNEPPFLIMHGSSDTLVSPQQSVQLFQALKEQKQDAEYVLVKGAQHGDITWYQPKIITKVVEFFKQKLGAPKKNQASSKAQSSNL</sequence>
<gene>
    <name evidence="5" type="ORF">SAMN04488136_12016</name>
</gene>
<evidence type="ECO:0000313" key="5">
    <source>
        <dbReference type="EMBL" id="SDH57582.1"/>
    </source>
</evidence>
<feature type="region of interest" description="Disordered" evidence="2">
    <location>
        <begin position="239"/>
        <end position="260"/>
    </location>
</feature>
<evidence type="ECO:0000256" key="2">
    <source>
        <dbReference type="SAM" id="MobiDB-lite"/>
    </source>
</evidence>
<dbReference type="InterPro" id="IPR049492">
    <property type="entry name" value="BD-FAE-like_dom"/>
</dbReference>
<dbReference type="RefSeq" id="WP_218122014.1">
    <property type="nucleotide sequence ID" value="NZ_FNDD01000020.1"/>
</dbReference>
<dbReference type="EMBL" id="FNDD01000020">
    <property type="protein sequence ID" value="SDH57582.1"/>
    <property type="molecule type" value="Genomic_DNA"/>
</dbReference>
<evidence type="ECO:0000313" key="6">
    <source>
        <dbReference type="Proteomes" id="UP000198854"/>
    </source>
</evidence>
<dbReference type="Proteomes" id="UP000198854">
    <property type="component" value="Unassembled WGS sequence"/>
</dbReference>
<dbReference type="GO" id="GO:0016787">
    <property type="term" value="F:hydrolase activity"/>
    <property type="evidence" value="ECO:0007669"/>
    <property type="project" value="UniProtKB-KW"/>
</dbReference>
<dbReference type="Gene3D" id="3.40.50.1820">
    <property type="entry name" value="alpha/beta hydrolase"/>
    <property type="match status" value="1"/>
</dbReference>
<accession>A0A1G8DIV9</accession>
<dbReference type="STRING" id="861298.SAMN04488136_12016"/>
<feature type="domain" description="BD-FAE-like" evidence="4">
    <location>
        <begin position="74"/>
        <end position="288"/>
    </location>
</feature>
<dbReference type="Pfam" id="PF20434">
    <property type="entry name" value="BD-FAE"/>
    <property type="match status" value="1"/>
</dbReference>
<dbReference type="PANTHER" id="PTHR48081">
    <property type="entry name" value="AB HYDROLASE SUPERFAMILY PROTEIN C4A8.06C"/>
    <property type="match status" value="1"/>
</dbReference>
<evidence type="ECO:0000259" key="4">
    <source>
        <dbReference type="Pfam" id="PF20434"/>
    </source>
</evidence>
<proteinExistence type="predicted"/>
<keyword evidence="3" id="KW-0732">Signal</keyword>